<comment type="caution">
    <text evidence="1">The sequence shown here is derived from an EMBL/GenBank/DDBJ whole genome shotgun (WGS) entry which is preliminary data.</text>
</comment>
<gene>
    <name evidence="1" type="ORF">RIF25_08395</name>
</gene>
<accession>A0AAE4JZH4</accession>
<dbReference type="Proteomes" id="UP001268256">
    <property type="component" value="Unassembled WGS sequence"/>
</dbReference>
<sequence>MVSTPIESILNEHRSFAPPDEFVANAVINSQAEYERLYAQAQANSETF</sequence>
<dbReference type="AlphaFoldDB" id="A0AAE4JZH4"/>
<protein>
    <submittedName>
        <fullName evidence="1">Uncharacterized protein</fullName>
    </submittedName>
</protein>
<dbReference type="RefSeq" id="WP_322878094.1">
    <property type="nucleotide sequence ID" value="NZ_JAVMIP010000006.1"/>
</dbReference>
<keyword evidence="2" id="KW-1185">Reference proteome</keyword>
<reference evidence="2" key="1">
    <citation type="submission" date="2023-07" db="EMBL/GenBank/DDBJ databases">
        <authorList>
            <person name="Luz R."/>
            <person name="Cordeiro R."/>
            <person name="Fonseca A."/>
            <person name="Goncalves V."/>
        </authorList>
    </citation>
    <scope>NUCLEOTIDE SEQUENCE [LARGE SCALE GENOMIC DNA]</scope>
    <source>
        <strain evidence="2">BACA0444</strain>
    </source>
</reference>
<evidence type="ECO:0000313" key="2">
    <source>
        <dbReference type="Proteomes" id="UP001268256"/>
    </source>
</evidence>
<evidence type="ECO:0000313" key="1">
    <source>
        <dbReference type="EMBL" id="MDS3860832.1"/>
    </source>
</evidence>
<name>A0AAE4JZH4_9CYAN</name>
<proteinExistence type="predicted"/>
<dbReference type="EMBL" id="JAVMIP010000006">
    <property type="protein sequence ID" value="MDS3860832.1"/>
    <property type="molecule type" value="Genomic_DNA"/>
</dbReference>
<organism evidence="1 2">
    <name type="scientific">Pseudocalidococcus azoricus BACA0444</name>
    <dbReference type="NCBI Taxonomy" id="2918990"/>
    <lineage>
        <taxon>Bacteria</taxon>
        <taxon>Bacillati</taxon>
        <taxon>Cyanobacteriota</taxon>
        <taxon>Cyanophyceae</taxon>
        <taxon>Acaryochloridales</taxon>
        <taxon>Thermosynechococcaceae</taxon>
        <taxon>Pseudocalidococcus</taxon>
        <taxon>Pseudocalidococcus azoricus</taxon>
    </lineage>
</organism>